<reference evidence="1 2" key="1">
    <citation type="submission" date="2017-10" db="EMBL/GenBank/DDBJ databases">
        <authorList>
            <person name="Regsiter A."/>
            <person name="William W."/>
        </authorList>
    </citation>
    <scope>NUCLEOTIDE SEQUENCE [LARGE SCALE GENOMIC DNA]</scope>
    <source>
        <strain evidence="1 2">CFBP6991</strain>
    </source>
</reference>
<sequence length="134" mass="13442">MTAAIEGRNTKRRNADRVSHLVNPGTTIYAGTLIALLTAGGNAVPGGTAASGSAVGVAEETVVGNGTNRVEATRDSAFQFANSAAADLITRADIGSTAFIVDDQTVAKTDNSAARKAAGKIIDVDAGGVWVLVG</sequence>
<evidence type="ECO:0000313" key="1">
    <source>
        <dbReference type="EMBL" id="SOO25366.1"/>
    </source>
</evidence>
<dbReference type="AlphaFoldDB" id="A0A7Z7J366"/>
<name>A0A7Z7J366_XANCH</name>
<dbReference type="RefSeq" id="WP_099801464.1">
    <property type="nucleotide sequence ID" value="NZ_OCZC01000072.1"/>
</dbReference>
<organism evidence="1 2">
    <name type="scientific">Xanthomonas campestris pv. phaseoli</name>
    <dbReference type="NCBI Taxonomy" id="317013"/>
    <lineage>
        <taxon>Bacteria</taxon>
        <taxon>Pseudomonadati</taxon>
        <taxon>Pseudomonadota</taxon>
        <taxon>Gammaproteobacteria</taxon>
        <taxon>Lysobacterales</taxon>
        <taxon>Lysobacteraceae</taxon>
        <taxon>Xanthomonas</taxon>
    </lineage>
</organism>
<gene>
    <name evidence="1" type="ORF">XFF6991_450042</name>
</gene>
<accession>A0A7Z7J366</accession>
<dbReference type="Proteomes" id="UP000234345">
    <property type="component" value="Unassembled WGS sequence"/>
</dbReference>
<dbReference type="EMBL" id="OCZC01000072">
    <property type="protein sequence ID" value="SOO25366.1"/>
    <property type="molecule type" value="Genomic_DNA"/>
</dbReference>
<proteinExistence type="predicted"/>
<protein>
    <submittedName>
        <fullName evidence="1">Uncharacterized protein</fullName>
    </submittedName>
</protein>
<comment type="caution">
    <text evidence="1">The sequence shown here is derived from an EMBL/GenBank/DDBJ whole genome shotgun (WGS) entry which is preliminary data.</text>
</comment>
<evidence type="ECO:0000313" key="2">
    <source>
        <dbReference type="Proteomes" id="UP000234345"/>
    </source>
</evidence>